<dbReference type="Pfam" id="PF13529">
    <property type="entry name" value="Peptidase_C39_2"/>
    <property type="match status" value="1"/>
</dbReference>
<dbReference type="Proteomes" id="UP000199520">
    <property type="component" value="Unassembled WGS sequence"/>
</dbReference>
<feature type="chain" id="PRO_5011538589" evidence="1">
    <location>
        <begin position="27"/>
        <end position="159"/>
    </location>
</feature>
<keyword evidence="1" id="KW-0732">Signal</keyword>
<feature type="signal peptide" evidence="1">
    <location>
        <begin position="1"/>
        <end position="26"/>
    </location>
</feature>
<dbReference type="EMBL" id="FOTS01000047">
    <property type="protein sequence ID" value="SFM15319.1"/>
    <property type="molecule type" value="Genomic_DNA"/>
</dbReference>
<evidence type="ECO:0000313" key="3">
    <source>
        <dbReference type="EMBL" id="SFM15319.1"/>
    </source>
</evidence>
<dbReference type="RefSeq" id="WP_090941906.1">
    <property type="nucleotide sequence ID" value="NZ_FOTS01000047.1"/>
</dbReference>
<sequence length="159" mass="17557">MYVHKNTKIVALTLFLLSTLFSITSAEEKLTRPPSSLGAVNYYELKPSEFFVSLGVKGYQQTTSYTCGPAAAMSLMRWYNVLSDADLNSTTEMRIAQEMNTGSPDSSQPGTMAPNIVEFLEKNGFDARWGLNGSLEMIRDNLKKGIPTIVEWSDWGGIG</sequence>
<evidence type="ECO:0000259" key="2">
    <source>
        <dbReference type="Pfam" id="PF13529"/>
    </source>
</evidence>
<protein>
    <submittedName>
        <fullName evidence="3">Peptidase_C39 like family protein</fullName>
    </submittedName>
</protein>
<dbReference type="Gene3D" id="3.90.70.10">
    <property type="entry name" value="Cysteine proteinases"/>
    <property type="match status" value="1"/>
</dbReference>
<accession>A0A1I4NIN4</accession>
<gene>
    <name evidence="3" type="ORF">SAMN04490355_104725</name>
</gene>
<name>A0A1I4NIN4_9FIRM</name>
<dbReference type="STRING" id="1123291.SAMN04490355_104725"/>
<dbReference type="InterPro" id="IPR039564">
    <property type="entry name" value="Peptidase_C39-like"/>
</dbReference>
<keyword evidence="4" id="KW-1185">Reference proteome</keyword>
<organism evidence="3 4">
    <name type="scientific">Pelosinus propionicus DSM 13327</name>
    <dbReference type="NCBI Taxonomy" id="1123291"/>
    <lineage>
        <taxon>Bacteria</taxon>
        <taxon>Bacillati</taxon>
        <taxon>Bacillota</taxon>
        <taxon>Negativicutes</taxon>
        <taxon>Selenomonadales</taxon>
        <taxon>Sporomusaceae</taxon>
        <taxon>Pelosinus</taxon>
    </lineage>
</organism>
<feature type="domain" description="Peptidase C39-like" evidence="2">
    <location>
        <begin position="54"/>
        <end position="151"/>
    </location>
</feature>
<proteinExistence type="predicted"/>
<evidence type="ECO:0000313" key="4">
    <source>
        <dbReference type="Proteomes" id="UP000199520"/>
    </source>
</evidence>
<reference evidence="4" key="1">
    <citation type="submission" date="2016-10" db="EMBL/GenBank/DDBJ databases">
        <authorList>
            <person name="Varghese N."/>
            <person name="Submissions S."/>
        </authorList>
    </citation>
    <scope>NUCLEOTIDE SEQUENCE [LARGE SCALE GENOMIC DNA]</scope>
    <source>
        <strain evidence="4">DSM 13327</strain>
    </source>
</reference>
<evidence type="ECO:0000256" key="1">
    <source>
        <dbReference type="SAM" id="SignalP"/>
    </source>
</evidence>
<dbReference type="AlphaFoldDB" id="A0A1I4NIN4"/>
<dbReference type="OrthoDB" id="27442at2"/>